<protein>
    <submittedName>
        <fullName evidence="1">Uncharacterized protein</fullName>
    </submittedName>
</protein>
<dbReference type="EMBL" id="JPKZ01001146">
    <property type="protein sequence ID" value="KHN83685.1"/>
    <property type="molecule type" value="Genomic_DNA"/>
</dbReference>
<evidence type="ECO:0000313" key="1">
    <source>
        <dbReference type="EMBL" id="KHN83685.1"/>
    </source>
</evidence>
<dbReference type="AlphaFoldDB" id="A0A0B2VRP8"/>
<reference evidence="1 2" key="1">
    <citation type="submission" date="2014-11" db="EMBL/GenBank/DDBJ databases">
        <title>Genetic blueprint of the zoonotic pathogen Toxocara canis.</title>
        <authorList>
            <person name="Zhu X.-Q."/>
            <person name="Korhonen P.K."/>
            <person name="Cai H."/>
            <person name="Young N.D."/>
            <person name="Nejsum P."/>
            <person name="von Samson-Himmelstjerna G."/>
            <person name="Boag P.R."/>
            <person name="Tan P."/>
            <person name="Li Q."/>
            <person name="Min J."/>
            <person name="Yang Y."/>
            <person name="Wang X."/>
            <person name="Fang X."/>
            <person name="Hall R.S."/>
            <person name="Hofmann A."/>
            <person name="Sternberg P.W."/>
            <person name="Jex A.R."/>
            <person name="Gasser R.B."/>
        </authorList>
    </citation>
    <scope>NUCLEOTIDE SEQUENCE [LARGE SCALE GENOMIC DNA]</scope>
    <source>
        <strain evidence="1">PN_DK_2014</strain>
    </source>
</reference>
<proteinExistence type="predicted"/>
<name>A0A0B2VRP8_TOXCA</name>
<organism evidence="1 2">
    <name type="scientific">Toxocara canis</name>
    <name type="common">Canine roundworm</name>
    <dbReference type="NCBI Taxonomy" id="6265"/>
    <lineage>
        <taxon>Eukaryota</taxon>
        <taxon>Metazoa</taxon>
        <taxon>Ecdysozoa</taxon>
        <taxon>Nematoda</taxon>
        <taxon>Chromadorea</taxon>
        <taxon>Rhabditida</taxon>
        <taxon>Spirurina</taxon>
        <taxon>Ascaridomorpha</taxon>
        <taxon>Ascaridoidea</taxon>
        <taxon>Toxocaridae</taxon>
        <taxon>Toxocara</taxon>
    </lineage>
</organism>
<gene>
    <name evidence="1" type="ORF">Tcan_05378</name>
</gene>
<comment type="caution">
    <text evidence="1">The sequence shown here is derived from an EMBL/GenBank/DDBJ whole genome shotgun (WGS) entry which is preliminary data.</text>
</comment>
<dbReference type="Proteomes" id="UP000031036">
    <property type="component" value="Unassembled WGS sequence"/>
</dbReference>
<accession>A0A0B2VRP8</accession>
<sequence length="183" mass="20491">MQSQLVGVLQVISNMIRFWNGEQSERWAGGKLASTIAHINEFARVRNTVQHSANGVCSIWSRQCTAGLKRVAVLAVRCKPNNSIDYALSPSETLIYMSEGNVKLTEAAPERVHSQYSEQRREMIIKCAENDDHGIEVALCNYTDRGYRSSEYMLDELNECTSQYCAPLPNSQREAGEATKRAA</sequence>
<keyword evidence="2" id="KW-1185">Reference proteome</keyword>
<evidence type="ECO:0000313" key="2">
    <source>
        <dbReference type="Proteomes" id="UP000031036"/>
    </source>
</evidence>